<keyword evidence="4" id="KW-0021">Allosteric enzyme</keyword>
<comment type="similarity">
    <text evidence="2">Belongs to the ALAD family.</text>
</comment>
<accession>A0A565AZZ5</accession>
<name>A0A565AZZ5_9BRAS</name>
<dbReference type="GO" id="GO:0004655">
    <property type="term" value="F:porphobilinogen synthase activity"/>
    <property type="evidence" value="ECO:0007669"/>
    <property type="project" value="UniProtKB-EC"/>
</dbReference>
<proteinExistence type="inferred from homology"/>
<comment type="catalytic activity">
    <reaction evidence="11">
        <text>2 5-aminolevulinate = porphobilinogen + 2 H2O + H(+)</text>
        <dbReference type="Rhea" id="RHEA:24064"/>
        <dbReference type="ChEBI" id="CHEBI:15377"/>
        <dbReference type="ChEBI" id="CHEBI:15378"/>
        <dbReference type="ChEBI" id="CHEBI:58126"/>
        <dbReference type="ChEBI" id="CHEBI:356416"/>
        <dbReference type="EC" id="4.2.1.24"/>
    </reaction>
</comment>
<dbReference type="GO" id="GO:0015995">
    <property type="term" value="P:chlorophyll biosynthetic process"/>
    <property type="evidence" value="ECO:0007669"/>
    <property type="project" value="UniProtKB-KW"/>
</dbReference>
<dbReference type="InterPro" id="IPR013785">
    <property type="entry name" value="Aldolase_TIM"/>
</dbReference>
<protein>
    <recommendedName>
        <fullName evidence="3">porphobilinogen synthase</fullName>
        <ecNumber evidence="3">4.2.1.24</ecNumber>
    </recommendedName>
    <alternativeName>
        <fullName evidence="10">Porphobilinogen synthase</fullName>
    </alternativeName>
</protein>
<evidence type="ECO:0000256" key="8">
    <source>
        <dbReference type="ARBA" id="ARBA00023244"/>
    </source>
</evidence>
<organism evidence="12 13">
    <name type="scientific">Arabis nemorensis</name>
    <dbReference type="NCBI Taxonomy" id="586526"/>
    <lineage>
        <taxon>Eukaryota</taxon>
        <taxon>Viridiplantae</taxon>
        <taxon>Streptophyta</taxon>
        <taxon>Embryophyta</taxon>
        <taxon>Tracheophyta</taxon>
        <taxon>Spermatophyta</taxon>
        <taxon>Magnoliopsida</taxon>
        <taxon>eudicotyledons</taxon>
        <taxon>Gunneridae</taxon>
        <taxon>Pentapetalae</taxon>
        <taxon>rosids</taxon>
        <taxon>malvids</taxon>
        <taxon>Brassicales</taxon>
        <taxon>Brassicaceae</taxon>
        <taxon>Arabideae</taxon>
        <taxon>Arabis</taxon>
    </lineage>
</organism>
<keyword evidence="13" id="KW-1185">Reference proteome</keyword>
<dbReference type="OrthoDB" id="1099950at2759"/>
<evidence type="ECO:0000256" key="3">
    <source>
        <dbReference type="ARBA" id="ARBA00012053"/>
    </source>
</evidence>
<evidence type="ECO:0000256" key="10">
    <source>
        <dbReference type="ARBA" id="ARBA00032837"/>
    </source>
</evidence>
<dbReference type="Gene3D" id="3.20.20.70">
    <property type="entry name" value="Aldolase class I"/>
    <property type="match status" value="1"/>
</dbReference>
<dbReference type="InterPro" id="IPR001731">
    <property type="entry name" value="ALAD"/>
</dbReference>
<evidence type="ECO:0000256" key="4">
    <source>
        <dbReference type="ARBA" id="ARBA00022533"/>
    </source>
</evidence>
<gene>
    <name evidence="12" type="ORF">ANE_LOCUS5078</name>
</gene>
<evidence type="ECO:0000256" key="5">
    <source>
        <dbReference type="ARBA" id="ARBA00023133"/>
    </source>
</evidence>
<dbReference type="Proteomes" id="UP000489600">
    <property type="component" value="Unassembled WGS sequence"/>
</dbReference>
<evidence type="ECO:0000256" key="6">
    <source>
        <dbReference type="ARBA" id="ARBA00023171"/>
    </source>
</evidence>
<comment type="function">
    <text evidence="9">Catalyzes an early step in the biosynthesis of tetrapyrroles. Binds two molecules of 5-aminolevulinate per subunit, each at a distinct site, and catalyzes their condensation to form porphobilinogen.</text>
</comment>
<dbReference type="SUPFAM" id="SSF51569">
    <property type="entry name" value="Aldolase"/>
    <property type="match status" value="1"/>
</dbReference>
<dbReference type="UniPathway" id="UPA00251">
    <property type="reaction ID" value="UER00318"/>
</dbReference>
<comment type="pathway">
    <text evidence="1">Porphyrin-containing compound metabolism; protoporphyrin-IX biosynthesis; coproporphyrinogen-III from 5-aminolevulinate: step 1/4.</text>
</comment>
<dbReference type="GO" id="GO:0006782">
    <property type="term" value="P:protoporphyrinogen IX biosynthetic process"/>
    <property type="evidence" value="ECO:0007669"/>
    <property type="project" value="UniProtKB-UniPathway"/>
</dbReference>
<dbReference type="GO" id="GO:0046872">
    <property type="term" value="F:metal ion binding"/>
    <property type="evidence" value="ECO:0007669"/>
    <property type="project" value="InterPro"/>
</dbReference>
<sequence length="205" mass="23215">MAKANNVVCSRHMRMKHLQKKEAAVYLLDHPQHGHRSGSSSCLELSGTPPTVFIRTTKDMFGCLIRFVEFDATVLHTEILRTTPKEIPKVCISRIRFGYTDGHNGNTLVKEDANGIHRYNEECLGGYNLRKLWWSLSTTNKKYITNVPMYSIRVAARKRAGGVLKMINEEKVIMESLMCLHRAGANIILTYFALQAATCLCGKKR</sequence>
<evidence type="ECO:0000313" key="12">
    <source>
        <dbReference type="EMBL" id="VVA94633.1"/>
    </source>
</evidence>
<keyword evidence="5" id="KW-0350">Heme biosynthesis</keyword>
<dbReference type="EMBL" id="CABITT030000002">
    <property type="protein sequence ID" value="VVA94633.1"/>
    <property type="molecule type" value="Genomic_DNA"/>
</dbReference>
<evidence type="ECO:0000256" key="7">
    <source>
        <dbReference type="ARBA" id="ARBA00023239"/>
    </source>
</evidence>
<evidence type="ECO:0000256" key="11">
    <source>
        <dbReference type="ARBA" id="ARBA00047651"/>
    </source>
</evidence>
<comment type="caution">
    <text evidence="12">The sequence shown here is derived from an EMBL/GenBank/DDBJ whole genome shotgun (WGS) entry which is preliminary data.</text>
</comment>
<dbReference type="AlphaFoldDB" id="A0A565AZZ5"/>
<evidence type="ECO:0000313" key="13">
    <source>
        <dbReference type="Proteomes" id="UP000489600"/>
    </source>
</evidence>
<evidence type="ECO:0000256" key="2">
    <source>
        <dbReference type="ARBA" id="ARBA00008055"/>
    </source>
</evidence>
<reference evidence="12" key="1">
    <citation type="submission" date="2019-07" db="EMBL/GenBank/DDBJ databases">
        <authorList>
            <person name="Dittberner H."/>
        </authorList>
    </citation>
    <scope>NUCLEOTIDE SEQUENCE [LARGE SCALE GENOMIC DNA]</scope>
</reference>
<evidence type="ECO:0000256" key="9">
    <source>
        <dbReference type="ARBA" id="ARBA00025628"/>
    </source>
</evidence>
<keyword evidence="8" id="KW-0627">Porphyrin biosynthesis</keyword>
<dbReference type="EC" id="4.2.1.24" evidence="3"/>
<dbReference type="Pfam" id="PF00490">
    <property type="entry name" value="ALAD"/>
    <property type="match status" value="1"/>
</dbReference>
<keyword evidence="6" id="KW-0149">Chlorophyll biosynthesis</keyword>
<evidence type="ECO:0000256" key="1">
    <source>
        <dbReference type="ARBA" id="ARBA00004694"/>
    </source>
</evidence>
<keyword evidence="7" id="KW-0456">Lyase</keyword>
<dbReference type="SMART" id="SM01004">
    <property type="entry name" value="ALAD"/>
    <property type="match status" value="1"/>
</dbReference>